<evidence type="ECO:0000256" key="3">
    <source>
        <dbReference type="RuleBase" id="RU361155"/>
    </source>
</evidence>
<gene>
    <name evidence="6" type="ORF">CYMTET_30539</name>
</gene>
<comment type="caution">
    <text evidence="6">The sequence shown here is derived from an EMBL/GenBank/DDBJ whole genome shotgun (WGS) entry which is preliminary data.</text>
</comment>
<dbReference type="AlphaFoldDB" id="A0AAE0FIV5"/>
<evidence type="ECO:0000313" key="6">
    <source>
        <dbReference type="EMBL" id="KAK3260502.1"/>
    </source>
</evidence>
<comment type="similarity">
    <text evidence="1 3">Belongs to the sulfotransferase 1 family.</text>
</comment>
<dbReference type="GO" id="GO:0008146">
    <property type="term" value="F:sulfotransferase activity"/>
    <property type="evidence" value="ECO:0007669"/>
    <property type="project" value="InterPro"/>
</dbReference>
<dbReference type="EC" id="2.8.2.-" evidence="3"/>
<keyword evidence="7" id="KW-1185">Reference proteome</keyword>
<proteinExistence type="inferred from homology"/>
<organism evidence="6 7">
    <name type="scientific">Cymbomonas tetramitiformis</name>
    <dbReference type="NCBI Taxonomy" id="36881"/>
    <lineage>
        <taxon>Eukaryota</taxon>
        <taxon>Viridiplantae</taxon>
        <taxon>Chlorophyta</taxon>
        <taxon>Pyramimonadophyceae</taxon>
        <taxon>Pyramimonadales</taxon>
        <taxon>Pyramimonadaceae</taxon>
        <taxon>Cymbomonas</taxon>
    </lineage>
</organism>
<evidence type="ECO:0000313" key="7">
    <source>
        <dbReference type="Proteomes" id="UP001190700"/>
    </source>
</evidence>
<dbReference type="Proteomes" id="UP001190700">
    <property type="component" value="Unassembled WGS sequence"/>
</dbReference>
<feature type="chain" id="PRO_5042214971" description="Sulfotransferase" evidence="4">
    <location>
        <begin position="28"/>
        <end position="335"/>
    </location>
</feature>
<keyword evidence="4" id="KW-0732">Signal</keyword>
<feature type="signal peptide" evidence="4">
    <location>
        <begin position="1"/>
        <end position="27"/>
    </location>
</feature>
<reference evidence="6 7" key="1">
    <citation type="journal article" date="2015" name="Genome Biol. Evol.">
        <title>Comparative Genomics of a Bacterivorous Green Alga Reveals Evolutionary Causalities and Consequences of Phago-Mixotrophic Mode of Nutrition.</title>
        <authorList>
            <person name="Burns J.A."/>
            <person name="Paasch A."/>
            <person name="Narechania A."/>
            <person name="Kim E."/>
        </authorList>
    </citation>
    <scope>NUCLEOTIDE SEQUENCE [LARGE SCALE GENOMIC DNA]</scope>
    <source>
        <strain evidence="6 7">PLY_AMNH</strain>
    </source>
</reference>
<accession>A0AAE0FIV5</accession>
<name>A0AAE0FIV5_9CHLO</name>
<protein>
    <recommendedName>
        <fullName evidence="3">Sulfotransferase</fullName>
        <ecNumber evidence="3">2.8.2.-</ecNumber>
    </recommendedName>
</protein>
<dbReference type="InterPro" id="IPR000863">
    <property type="entry name" value="Sulfotransferase_dom"/>
</dbReference>
<dbReference type="SUPFAM" id="SSF52540">
    <property type="entry name" value="P-loop containing nucleoside triphosphate hydrolases"/>
    <property type="match status" value="1"/>
</dbReference>
<dbReference type="Pfam" id="PF00685">
    <property type="entry name" value="Sulfotransfer_1"/>
    <property type="match status" value="1"/>
</dbReference>
<dbReference type="EMBL" id="LGRX02017630">
    <property type="protein sequence ID" value="KAK3260502.1"/>
    <property type="molecule type" value="Genomic_DNA"/>
</dbReference>
<keyword evidence="2 3" id="KW-0808">Transferase</keyword>
<evidence type="ECO:0000256" key="4">
    <source>
        <dbReference type="SAM" id="SignalP"/>
    </source>
</evidence>
<evidence type="ECO:0000256" key="2">
    <source>
        <dbReference type="ARBA" id="ARBA00022679"/>
    </source>
</evidence>
<sequence>MSMTYLTPRSQLFSLAVSFVFTQISLATSLVSQVRPEACCRVTHAALETTELSTCLLLCPIHGDVISPDAPCPPLDVTSGDTNYVEPKKLICAGLRGHVKSGTTWLGNLTANLLKHHCSFTGKCTYAVRKAFVAEDLSALVNSQKPTIRWFESYDKHIRPDAWPESQNAIVVLRDPREVVASLWHFNHRPTPISYSHPSTRNLYFELKQAMDWIEAAFNEALEKHNNTSLLFVKYSSLVKEPLVVLEQMAHFLGLDDYGEISPESLLAAFEHSDAAKVFTFREGKTCAFVKEFAHDVMYHLNYWQEQNRLVSNVFPISCTSEVTSGHHSAAKSEL</sequence>
<dbReference type="Gene3D" id="3.40.50.300">
    <property type="entry name" value="P-loop containing nucleotide triphosphate hydrolases"/>
    <property type="match status" value="1"/>
</dbReference>
<evidence type="ECO:0000259" key="5">
    <source>
        <dbReference type="Pfam" id="PF00685"/>
    </source>
</evidence>
<dbReference type="PANTHER" id="PTHR11783">
    <property type="entry name" value="SULFOTRANSFERASE SULT"/>
    <property type="match status" value="1"/>
</dbReference>
<evidence type="ECO:0000256" key="1">
    <source>
        <dbReference type="ARBA" id="ARBA00005771"/>
    </source>
</evidence>
<feature type="domain" description="Sulfotransferase" evidence="5">
    <location>
        <begin position="99"/>
        <end position="260"/>
    </location>
</feature>
<dbReference type="InterPro" id="IPR027417">
    <property type="entry name" value="P-loop_NTPase"/>
</dbReference>